<dbReference type="AlphaFoldDB" id="A0A1G2LE00"/>
<evidence type="ECO:0000313" key="1">
    <source>
        <dbReference type="EMBL" id="OHA09858.1"/>
    </source>
</evidence>
<proteinExistence type="predicted"/>
<organism evidence="1 2">
    <name type="scientific">Candidatus Sungbacteria bacterium RIFCSPLOWO2_01_FULL_60_25</name>
    <dbReference type="NCBI Taxonomy" id="1802281"/>
    <lineage>
        <taxon>Bacteria</taxon>
        <taxon>Candidatus Sungiibacteriota</taxon>
    </lineage>
</organism>
<evidence type="ECO:0000313" key="2">
    <source>
        <dbReference type="Proteomes" id="UP000178977"/>
    </source>
</evidence>
<protein>
    <submittedName>
        <fullName evidence="1">Uncharacterized protein</fullName>
    </submittedName>
</protein>
<comment type="caution">
    <text evidence="1">The sequence shown here is derived from an EMBL/GenBank/DDBJ whole genome shotgun (WGS) entry which is preliminary data.</text>
</comment>
<gene>
    <name evidence="1" type="ORF">A3A44_02750</name>
</gene>
<dbReference type="Proteomes" id="UP000178977">
    <property type="component" value="Unassembled WGS sequence"/>
</dbReference>
<reference evidence="1 2" key="1">
    <citation type="journal article" date="2016" name="Nat. Commun.">
        <title>Thousands of microbial genomes shed light on interconnected biogeochemical processes in an aquifer system.</title>
        <authorList>
            <person name="Anantharaman K."/>
            <person name="Brown C.T."/>
            <person name="Hug L.A."/>
            <person name="Sharon I."/>
            <person name="Castelle C.J."/>
            <person name="Probst A.J."/>
            <person name="Thomas B.C."/>
            <person name="Singh A."/>
            <person name="Wilkins M.J."/>
            <person name="Karaoz U."/>
            <person name="Brodie E.L."/>
            <person name="Williams K.H."/>
            <person name="Hubbard S.S."/>
            <person name="Banfield J.F."/>
        </authorList>
    </citation>
    <scope>NUCLEOTIDE SEQUENCE [LARGE SCALE GENOMIC DNA]</scope>
</reference>
<sequence>MKIPPKPKTRYVFPEAQDRRIFAKLKLLGRRELNRDQQVILKLFFSQMEDDWRTPLEKFVDKLLRTW</sequence>
<name>A0A1G2LE00_9BACT</name>
<dbReference type="EMBL" id="MHQT01000011">
    <property type="protein sequence ID" value="OHA09858.1"/>
    <property type="molecule type" value="Genomic_DNA"/>
</dbReference>
<accession>A0A1G2LE00</accession>